<feature type="region of interest" description="Disordered" evidence="1">
    <location>
        <begin position="160"/>
        <end position="198"/>
    </location>
</feature>
<proteinExistence type="predicted"/>
<comment type="caution">
    <text evidence="4">The sequence shown here is derived from an EMBL/GenBank/DDBJ whole genome shotgun (WGS) entry which is preliminary data.</text>
</comment>
<feature type="signal peptide" evidence="3">
    <location>
        <begin position="1"/>
        <end position="35"/>
    </location>
</feature>
<accession>A0A1F6AMW7</accession>
<name>A0A1F6AMW7_9BACT</name>
<feature type="chain" id="PRO_5009522987" evidence="3">
    <location>
        <begin position="36"/>
        <end position="284"/>
    </location>
</feature>
<keyword evidence="2" id="KW-0812">Transmembrane</keyword>
<evidence type="ECO:0000256" key="1">
    <source>
        <dbReference type="SAM" id="MobiDB-lite"/>
    </source>
</evidence>
<evidence type="ECO:0000313" key="5">
    <source>
        <dbReference type="Proteomes" id="UP000176609"/>
    </source>
</evidence>
<evidence type="ECO:0000256" key="3">
    <source>
        <dbReference type="SAM" id="SignalP"/>
    </source>
</evidence>
<dbReference type="Proteomes" id="UP000176609">
    <property type="component" value="Unassembled WGS sequence"/>
</dbReference>
<sequence length="284" mass="30558">MLSVKNCLILLLVLCLMASNPLSILSSLTIPPAYAQNPVNTQASVHTNSIIDDIGNAIIGFLNMIKGVINFISWILNIIGGILGFIGSIIALVLNVIIDGIINSIASIAAAISNNVAIVPTIIQCGISCPVFDLGCYMGCVQKAVNPSAYVETIEPTPTLIPLPQESETQNNEEGRGAPNSNTSNNQPFIPTITPEGLPPPDVAMYRPAPDIFYGNQTTNRSTSFIIGTTGIELDLNKPENWLILLDLIAREEISPLDVSRLVQTVRERGIYHPGQQVHPILQE</sequence>
<protein>
    <submittedName>
        <fullName evidence="4">Uncharacterized protein</fullName>
    </submittedName>
</protein>
<dbReference type="AlphaFoldDB" id="A0A1F6AMW7"/>
<keyword evidence="2" id="KW-1133">Transmembrane helix</keyword>
<dbReference type="EMBL" id="MFJR01000014">
    <property type="protein sequence ID" value="OGG26050.1"/>
    <property type="molecule type" value="Genomic_DNA"/>
</dbReference>
<keyword evidence="3" id="KW-0732">Signal</keyword>
<feature type="transmembrane region" description="Helical" evidence="2">
    <location>
        <begin position="71"/>
        <end position="98"/>
    </location>
</feature>
<keyword evidence="2" id="KW-0472">Membrane</keyword>
<evidence type="ECO:0000256" key="2">
    <source>
        <dbReference type="SAM" id="Phobius"/>
    </source>
</evidence>
<gene>
    <name evidence="4" type="ORF">A2960_05860</name>
</gene>
<reference evidence="4 5" key="1">
    <citation type="journal article" date="2016" name="Nat. Commun.">
        <title>Thousands of microbial genomes shed light on interconnected biogeochemical processes in an aquifer system.</title>
        <authorList>
            <person name="Anantharaman K."/>
            <person name="Brown C.T."/>
            <person name="Hug L.A."/>
            <person name="Sharon I."/>
            <person name="Castelle C.J."/>
            <person name="Probst A.J."/>
            <person name="Thomas B.C."/>
            <person name="Singh A."/>
            <person name="Wilkins M.J."/>
            <person name="Karaoz U."/>
            <person name="Brodie E.L."/>
            <person name="Williams K.H."/>
            <person name="Hubbard S.S."/>
            <person name="Banfield J.F."/>
        </authorList>
    </citation>
    <scope>NUCLEOTIDE SEQUENCE [LARGE SCALE GENOMIC DNA]</scope>
</reference>
<organism evidence="4 5">
    <name type="scientific">Candidatus Gottesmanbacteria bacterium RIFCSPLOWO2_01_FULL_39_12b</name>
    <dbReference type="NCBI Taxonomy" id="1798388"/>
    <lineage>
        <taxon>Bacteria</taxon>
        <taxon>Candidatus Gottesmaniibacteriota</taxon>
    </lineage>
</organism>
<feature type="compositionally biased region" description="Polar residues" evidence="1">
    <location>
        <begin position="179"/>
        <end position="189"/>
    </location>
</feature>
<evidence type="ECO:0000313" key="4">
    <source>
        <dbReference type="EMBL" id="OGG26050.1"/>
    </source>
</evidence>